<feature type="compositionally biased region" description="Low complexity" evidence="1">
    <location>
        <begin position="42"/>
        <end position="68"/>
    </location>
</feature>
<feature type="region of interest" description="Disordered" evidence="1">
    <location>
        <begin position="142"/>
        <end position="162"/>
    </location>
</feature>
<dbReference type="Proteomes" id="UP001530400">
    <property type="component" value="Unassembled WGS sequence"/>
</dbReference>
<reference evidence="3 4" key="1">
    <citation type="submission" date="2024-10" db="EMBL/GenBank/DDBJ databases">
        <title>Updated reference genomes for cyclostephanoid diatoms.</title>
        <authorList>
            <person name="Roberts W.R."/>
            <person name="Alverson A.J."/>
        </authorList>
    </citation>
    <scope>NUCLEOTIDE SEQUENCE [LARGE SCALE GENOMIC DNA]</scope>
    <source>
        <strain evidence="3 4">AJA010-31</strain>
    </source>
</reference>
<dbReference type="AlphaFoldDB" id="A0ABD3NHB6"/>
<feature type="compositionally biased region" description="Polar residues" evidence="1">
    <location>
        <begin position="143"/>
        <end position="152"/>
    </location>
</feature>
<feature type="chain" id="PRO_5044819721" description="Extracellular membrane protein CFEM domain-containing protein" evidence="2">
    <location>
        <begin position="18"/>
        <end position="188"/>
    </location>
</feature>
<feature type="region of interest" description="Disordered" evidence="1">
    <location>
        <begin position="42"/>
        <end position="73"/>
    </location>
</feature>
<accession>A0ABD3NHB6</accession>
<dbReference type="EMBL" id="JALLPJ020001157">
    <property type="protein sequence ID" value="KAL3775338.1"/>
    <property type="molecule type" value="Genomic_DNA"/>
</dbReference>
<evidence type="ECO:0000256" key="1">
    <source>
        <dbReference type="SAM" id="MobiDB-lite"/>
    </source>
</evidence>
<evidence type="ECO:0000313" key="4">
    <source>
        <dbReference type="Proteomes" id="UP001530400"/>
    </source>
</evidence>
<evidence type="ECO:0000313" key="3">
    <source>
        <dbReference type="EMBL" id="KAL3775338.1"/>
    </source>
</evidence>
<comment type="caution">
    <text evidence="3">The sequence shown here is derived from an EMBL/GenBank/DDBJ whole genome shotgun (WGS) entry which is preliminary data.</text>
</comment>
<gene>
    <name evidence="3" type="ORF">ACHAWO_001269</name>
</gene>
<protein>
    <recommendedName>
        <fullName evidence="5">Extracellular membrane protein CFEM domain-containing protein</fullName>
    </recommendedName>
</protein>
<sequence>MYFKTIVVVALLEGIRAADETSSSTTTAATIAQTTTLLTTTGTTTKPWTTTSTTSSGSSEENANNSTAVTEETSYEWAIPTTPCGSGCIRDDRLSEGVLQCLNNSCVLADPLPAEVQDLLATGVVTTDSYLEGCYESYKESANENTTSTIVSPPTMAPKDASTEAPTSAAGYVSYSVAWLMMLLVVPS</sequence>
<evidence type="ECO:0000256" key="2">
    <source>
        <dbReference type="SAM" id="SignalP"/>
    </source>
</evidence>
<feature type="signal peptide" evidence="2">
    <location>
        <begin position="1"/>
        <end position="17"/>
    </location>
</feature>
<proteinExistence type="predicted"/>
<keyword evidence="2" id="KW-0732">Signal</keyword>
<evidence type="ECO:0008006" key="5">
    <source>
        <dbReference type="Google" id="ProtNLM"/>
    </source>
</evidence>
<name>A0ABD3NHB6_9STRA</name>
<keyword evidence="4" id="KW-1185">Reference proteome</keyword>
<organism evidence="3 4">
    <name type="scientific">Cyclotella atomus</name>
    <dbReference type="NCBI Taxonomy" id="382360"/>
    <lineage>
        <taxon>Eukaryota</taxon>
        <taxon>Sar</taxon>
        <taxon>Stramenopiles</taxon>
        <taxon>Ochrophyta</taxon>
        <taxon>Bacillariophyta</taxon>
        <taxon>Coscinodiscophyceae</taxon>
        <taxon>Thalassiosirophycidae</taxon>
        <taxon>Stephanodiscales</taxon>
        <taxon>Stephanodiscaceae</taxon>
        <taxon>Cyclotella</taxon>
    </lineage>
</organism>